<dbReference type="Proteomes" id="UP000249061">
    <property type="component" value="Unassembled WGS sequence"/>
</dbReference>
<dbReference type="InterPro" id="IPR008183">
    <property type="entry name" value="Aldose_1/G6P_1-epimerase"/>
</dbReference>
<dbReference type="GO" id="GO:0016853">
    <property type="term" value="F:isomerase activity"/>
    <property type="evidence" value="ECO:0007669"/>
    <property type="project" value="InterPro"/>
</dbReference>
<sequence length="257" mass="28450">MASIQRIDGPIPRWRLTQSSSSVDIAPSRGGLVTSFVSDGEEVLSLDEATFSDVTKNVRGGVPLLFPFAGKTPPGSSLPQHGFARRLPWSVTSAVGDDDTARLECELKSSPETLAGWPHEFHATFAVSLFDGRLMLEWAFTSLRGAMPLHFGIHPYFRVFDKTNVRVDGVQHSSFARGEIDEHFTPFELGATTLHRGDGSKVHLSWTPQFQTLVVWTLPDKPFVCVEPWTAPGAQPARHEVREGATERLAVEVRFER</sequence>
<dbReference type="SUPFAM" id="SSF74650">
    <property type="entry name" value="Galactose mutarotase-like"/>
    <property type="match status" value="1"/>
</dbReference>
<dbReference type="GO" id="GO:0030246">
    <property type="term" value="F:carbohydrate binding"/>
    <property type="evidence" value="ECO:0007669"/>
    <property type="project" value="InterPro"/>
</dbReference>
<dbReference type="AlphaFoldDB" id="A0A2W5T058"/>
<protein>
    <submittedName>
        <fullName evidence="1">Aldose epimerase</fullName>
    </submittedName>
</protein>
<dbReference type="Gene3D" id="2.70.98.10">
    <property type="match status" value="1"/>
</dbReference>
<dbReference type="InterPro" id="IPR014718">
    <property type="entry name" value="GH-type_carb-bd"/>
</dbReference>
<evidence type="ECO:0000313" key="2">
    <source>
        <dbReference type="Proteomes" id="UP000249061"/>
    </source>
</evidence>
<proteinExistence type="predicted"/>
<name>A0A2W5T058_9BACT</name>
<gene>
    <name evidence="1" type="ORF">DI536_27525</name>
</gene>
<comment type="caution">
    <text evidence="1">The sequence shown here is derived from an EMBL/GenBank/DDBJ whole genome shotgun (WGS) entry which is preliminary data.</text>
</comment>
<dbReference type="Pfam" id="PF01263">
    <property type="entry name" value="Aldose_epim"/>
    <property type="match status" value="1"/>
</dbReference>
<organism evidence="1 2">
    <name type="scientific">Archangium gephyra</name>
    <dbReference type="NCBI Taxonomy" id="48"/>
    <lineage>
        <taxon>Bacteria</taxon>
        <taxon>Pseudomonadati</taxon>
        <taxon>Myxococcota</taxon>
        <taxon>Myxococcia</taxon>
        <taxon>Myxococcales</taxon>
        <taxon>Cystobacterineae</taxon>
        <taxon>Archangiaceae</taxon>
        <taxon>Archangium</taxon>
    </lineage>
</organism>
<accession>A0A2W5T058</accession>
<dbReference type="EMBL" id="QFQP01000031">
    <property type="protein sequence ID" value="PZR07407.1"/>
    <property type="molecule type" value="Genomic_DNA"/>
</dbReference>
<dbReference type="PANTHER" id="PTHR11122:SF13">
    <property type="entry name" value="GLUCOSE-6-PHOSPHATE 1-EPIMERASE"/>
    <property type="match status" value="1"/>
</dbReference>
<evidence type="ECO:0000313" key="1">
    <source>
        <dbReference type="EMBL" id="PZR07407.1"/>
    </source>
</evidence>
<dbReference type="PANTHER" id="PTHR11122">
    <property type="entry name" value="APOSPORY-ASSOCIATED PROTEIN C-RELATED"/>
    <property type="match status" value="1"/>
</dbReference>
<dbReference type="GO" id="GO:0005975">
    <property type="term" value="P:carbohydrate metabolic process"/>
    <property type="evidence" value="ECO:0007669"/>
    <property type="project" value="InterPro"/>
</dbReference>
<dbReference type="InterPro" id="IPR011013">
    <property type="entry name" value="Gal_mutarotase_sf_dom"/>
</dbReference>
<reference evidence="1 2" key="1">
    <citation type="submission" date="2017-08" db="EMBL/GenBank/DDBJ databases">
        <title>Infants hospitalized years apart are colonized by the same room-sourced microbial strains.</title>
        <authorList>
            <person name="Brooks B."/>
            <person name="Olm M.R."/>
            <person name="Firek B.A."/>
            <person name="Baker R."/>
            <person name="Thomas B.C."/>
            <person name="Morowitz M.J."/>
            <person name="Banfield J.F."/>
        </authorList>
    </citation>
    <scope>NUCLEOTIDE SEQUENCE [LARGE SCALE GENOMIC DNA]</scope>
    <source>
        <strain evidence="1">S2_003_000_R2_14</strain>
    </source>
</reference>